<dbReference type="InterPro" id="IPR000719">
    <property type="entry name" value="Prot_kinase_dom"/>
</dbReference>
<dbReference type="PANTHER" id="PTHR24416">
    <property type="entry name" value="TYROSINE-PROTEIN KINASE RECEPTOR"/>
    <property type="match status" value="1"/>
</dbReference>
<dbReference type="WBParaSite" id="maker-unitig_37996-snap-gene-0.2-mRNA-1">
    <property type="protein sequence ID" value="maker-unitig_37996-snap-gene-0.2-mRNA-1"/>
    <property type="gene ID" value="maker-unitig_37996-snap-gene-0.2"/>
</dbReference>
<feature type="compositionally biased region" description="Basic residues" evidence="1">
    <location>
        <begin position="700"/>
        <end position="711"/>
    </location>
</feature>
<dbReference type="InterPro" id="IPR001245">
    <property type="entry name" value="Ser-Thr/Tyr_kinase_cat_dom"/>
</dbReference>
<dbReference type="GO" id="GO:0007169">
    <property type="term" value="P:cell surface receptor protein tyrosine kinase signaling pathway"/>
    <property type="evidence" value="ECO:0007669"/>
    <property type="project" value="TreeGrafter"/>
</dbReference>
<feature type="compositionally biased region" description="Gly residues" evidence="1">
    <location>
        <begin position="746"/>
        <end position="765"/>
    </location>
</feature>
<keyword evidence="2" id="KW-0472">Membrane</keyword>
<feature type="region of interest" description="Disordered" evidence="1">
    <location>
        <begin position="741"/>
        <end position="806"/>
    </location>
</feature>
<feature type="transmembrane region" description="Helical" evidence="2">
    <location>
        <begin position="462"/>
        <end position="487"/>
    </location>
</feature>
<reference evidence="5" key="1">
    <citation type="submission" date="2016-11" db="UniProtKB">
        <authorList>
            <consortium name="WormBaseParasite"/>
        </authorList>
    </citation>
    <scope>IDENTIFICATION</scope>
</reference>
<protein>
    <submittedName>
        <fullName evidence="5">Protein kinase domain-containing protein</fullName>
    </submittedName>
</protein>
<name>A0A1I8FJX3_9PLAT</name>
<dbReference type="SMART" id="SM00219">
    <property type="entry name" value="TyrKc"/>
    <property type="match status" value="1"/>
</dbReference>
<keyword evidence="4" id="KW-1185">Reference proteome</keyword>
<dbReference type="AlphaFoldDB" id="A0A1I8FJX3"/>
<dbReference type="InterPro" id="IPR011009">
    <property type="entry name" value="Kinase-like_dom_sf"/>
</dbReference>
<dbReference type="PROSITE" id="PS50011">
    <property type="entry name" value="PROTEIN_KINASE_DOM"/>
    <property type="match status" value="1"/>
</dbReference>
<dbReference type="GO" id="GO:0004714">
    <property type="term" value="F:transmembrane receptor protein tyrosine kinase activity"/>
    <property type="evidence" value="ECO:0007669"/>
    <property type="project" value="TreeGrafter"/>
</dbReference>
<dbReference type="GO" id="GO:0005524">
    <property type="term" value="F:ATP binding"/>
    <property type="evidence" value="ECO:0007669"/>
    <property type="project" value="InterPro"/>
</dbReference>
<dbReference type="PROSITE" id="PS00109">
    <property type="entry name" value="PROTEIN_KINASE_TYR"/>
    <property type="match status" value="1"/>
</dbReference>
<dbReference type="GO" id="GO:0043235">
    <property type="term" value="C:receptor complex"/>
    <property type="evidence" value="ECO:0007669"/>
    <property type="project" value="TreeGrafter"/>
</dbReference>
<proteinExistence type="predicted"/>
<sequence>QPCRQRQPVTLTLRRLAVAASLADVPDAARRFSGRPVISKRTKSMGDGGGRPGPRWRRLLLSLRFNYSQAGGQHCDCLAGHGGLGQAASSAAHLPDRTDKKYLYLAGIRSARLSDLGYHIELVNGAVDCDKSAELGFYMHQHPAAAEEAAAAWRHREPPAQTRSNPWWRPATQFPDGGHLPTVESQVYSDTSRYPYFYRTIPATRAVLGHHHQLPEPAQVGHHRAAVRNKMFLNKTAFLDSGTINVCHEEVNGTEKCNCSQYLFGLQETHCPHSKLLQPAKQHLIVKNYINVTSAGSGQRHEHSLDEDYFPQLRQRCGQRPGQLGGSPLIEEDDPSSTYHFSNARVVNSYLAKINSTDFPSEMARDAHNVSFNDLHNVRSGSMMVYLHQYSGDKLGFTSQQLFRYNWETFQNGSMKNTTNFKREFKSNFKFIERLARESCGWNDFIRTLLRMPDLDCQKVNLIFTFSVIIFFIILVVVVAVVGFRYVNQQMKRQMFLDEPLMELKQRLADIEVPRDRVSVNRKLGEGAFGIVLAASNSEKCTFLSEATLMRQFKHSNIVCLLAVSTQEEPFYAIMEMCLHGDLKTYLISRRVHAREPGEFSASLPTTLTNFAIDIAKGLEYLHGVKYIHRDVALRNCLVTDKLTIKICDFGLAREVSDKKDYYRTACSPTSQTSWSYAIVLYEIVTFGKFPYGQPLQRGGLRRRRETRRHPAGASAGGRQTRCCATPHGLLLELRARQAADHDGGGRGAGQASGLRAGGLLGGGAASQRWTTSASANQPDDKLRGSSGSVRSVTNSTKRPQQSVEQLNKLNSTSSHSLAAAYVASSTAAKAHANDLRGTADPAAAQEQQRPADGGHQELPAADASMRLLSELLWLSNSSIVVFPIVAIESFCRFELSYC</sequence>
<keyword evidence="2" id="KW-0812">Transmembrane</keyword>
<organism evidence="4 5">
    <name type="scientific">Macrostomum lignano</name>
    <dbReference type="NCBI Taxonomy" id="282301"/>
    <lineage>
        <taxon>Eukaryota</taxon>
        <taxon>Metazoa</taxon>
        <taxon>Spiralia</taxon>
        <taxon>Lophotrochozoa</taxon>
        <taxon>Platyhelminthes</taxon>
        <taxon>Rhabditophora</taxon>
        <taxon>Macrostomorpha</taxon>
        <taxon>Macrostomida</taxon>
        <taxon>Macrostomidae</taxon>
        <taxon>Macrostomum</taxon>
    </lineage>
</organism>
<evidence type="ECO:0000313" key="4">
    <source>
        <dbReference type="Proteomes" id="UP000095280"/>
    </source>
</evidence>
<dbReference type="PANTHER" id="PTHR24416:SF489">
    <property type="entry name" value="PROTEIN KINASE DOMAIN-CONTAINING PROTEIN"/>
    <property type="match status" value="1"/>
</dbReference>
<feature type="compositionally biased region" description="Polar residues" evidence="1">
    <location>
        <begin position="786"/>
        <end position="806"/>
    </location>
</feature>
<feature type="region of interest" description="Disordered" evidence="1">
    <location>
        <begin position="838"/>
        <end position="858"/>
    </location>
</feature>
<dbReference type="InterPro" id="IPR008266">
    <property type="entry name" value="Tyr_kinase_AS"/>
</dbReference>
<evidence type="ECO:0000256" key="1">
    <source>
        <dbReference type="SAM" id="MobiDB-lite"/>
    </source>
</evidence>
<evidence type="ECO:0000259" key="3">
    <source>
        <dbReference type="PROSITE" id="PS50011"/>
    </source>
</evidence>
<dbReference type="InterPro" id="IPR020635">
    <property type="entry name" value="Tyr_kinase_cat_dom"/>
</dbReference>
<dbReference type="Pfam" id="PF07714">
    <property type="entry name" value="PK_Tyr_Ser-Thr"/>
    <property type="match status" value="1"/>
</dbReference>
<dbReference type="Proteomes" id="UP000095280">
    <property type="component" value="Unplaced"/>
</dbReference>
<evidence type="ECO:0000256" key="2">
    <source>
        <dbReference type="SAM" id="Phobius"/>
    </source>
</evidence>
<dbReference type="Gene3D" id="1.10.510.10">
    <property type="entry name" value="Transferase(Phosphotransferase) domain 1"/>
    <property type="match status" value="1"/>
</dbReference>
<dbReference type="GO" id="GO:0005886">
    <property type="term" value="C:plasma membrane"/>
    <property type="evidence" value="ECO:0007669"/>
    <property type="project" value="TreeGrafter"/>
</dbReference>
<dbReference type="SUPFAM" id="SSF56112">
    <property type="entry name" value="Protein kinase-like (PK-like)"/>
    <property type="match status" value="1"/>
</dbReference>
<evidence type="ECO:0000313" key="5">
    <source>
        <dbReference type="WBParaSite" id="maker-unitig_37996-snap-gene-0.2-mRNA-1"/>
    </source>
</evidence>
<dbReference type="InterPro" id="IPR050122">
    <property type="entry name" value="RTK"/>
</dbReference>
<feature type="region of interest" description="Disordered" evidence="1">
    <location>
        <begin position="697"/>
        <end position="721"/>
    </location>
</feature>
<feature type="domain" description="Protein kinase" evidence="3">
    <location>
        <begin position="518"/>
        <end position="844"/>
    </location>
</feature>
<accession>A0A1I8FJX3</accession>
<keyword evidence="2" id="KW-1133">Transmembrane helix</keyword>